<feature type="compositionally biased region" description="Basic and acidic residues" evidence="1">
    <location>
        <begin position="358"/>
        <end position="373"/>
    </location>
</feature>
<gene>
    <name evidence="3" type="primary">LOC104586089</name>
</gene>
<dbReference type="PANTHER" id="PTHR35311:SF1">
    <property type="entry name" value="PROTEIN EMBRYO DEFECTIVE 1674"/>
    <property type="match status" value="1"/>
</dbReference>
<dbReference type="KEGG" id="nnu:104586089"/>
<feature type="region of interest" description="Disordered" evidence="1">
    <location>
        <begin position="357"/>
        <end position="377"/>
    </location>
</feature>
<protein>
    <submittedName>
        <fullName evidence="3">Uncharacterized protein LOC104586089</fullName>
    </submittedName>
</protein>
<dbReference type="OMA" id="GRLECEN"/>
<sequence>MATTSPTTASNQILDTRTMSSASLRMVCLQDWWLVKSEHNFHGKRLAVGGFATRQRLAGRVFCSTPIIKRHDSFTVETADGVVVTVKGLINNARTCQNGFSTEICSHFLFGFPFDWEDYTSYFFGNECTTDSGGALTNIKGFDETEVHSYNSTNHDMPFHLDKYPVTEIRDCLISITGNSGNSALPSSIFADIIEKCTNSISEKAGELVHMFINGSNTSTSLSSLSAEASRECKKANLRQNEIDNDIFPATNGRLECENVKLEDQGNLNHDGCNETKSETLKDKFTVQSDDVLENAPNDSLFRVKTELVRLSKVELVESRSTSNRNGVRGSGLDVLKRKKRSFSTVESNYLTRSKRLQNREELSENPHGKEGEEQMVCSQVSREVSVLLKWCMKDKVKSNVGTRHGKVD</sequence>
<evidence type="ECO:0000256" key="1">
    <source>
        <dbReference type="SAM" id="MobiDB-lite"/>
    </source>
</evidence>
<keyword evidence="2" id="KW-1185">Reference proteome</keyword>
<name>A0A1U7Z2N6_NELNU</name>
<evidence type="ECO:0000313" key="3">
    <source>
        <dbReference type="RefSeq" id="XP_010241510.1"/>
    </source>
</evidence>
<dbReference type="STRING" id="4432.A0A1U7Z2N6"/>
<dbReference type="PANTHER" id="PTHR35311">
    <property type="entry name" value="KINETOCHORE-ASSOCIATED PROTEIN KNL-2 HOMOLOG"/>
    <property type="match status" value="1"/>
</dbReference>
<dbReference type="GeneID" id="104586089"/>
<dbReference type="InterPro" id="IPR015216">
    <property type="entry name" value="SANTA"/>
</dbReference>
<proteinExistence type="predicted"/>
<reference evidence="3" key="1">
    <citation type="submission" date="2025-08" db="UniProtKB">
        <authorList>
            <consortium name="RefSeq"/>
        </authorList>
    </citation>
    <scope>IDENTIFICATION</scope>
</reference>
<dbReference type="Proteomes" id="UP000189703">
    <property type="component" value="Unplaced"/>
</dbReference>
<accession>A0A1U7Z2N6</accession>
<dbReference type="AlphaFoldDB" id="A0A1U7Z2N6"/>
<organism evidence="2 3">
    <name type="scientific">Nelumbo nucifera</name>
    <name type="common">Sacred lotus</name>
    <dbReference type="NCBI Taxonomy" id="4432"/>
    <lineage>
        <taxon>Eukaryota</taxon>
        <taxon>Viridiplantae</taxon>
        <taxon>Streptophyta</taxon>
        <taxon>Embryophyta</taxon>
        <taxon>Tracheophyta</taxon>
        <taxon>Spermatophyta</taxon>
        <taxon>Magnoliopsida</taxon>
        <taxon>Proteales</taxon>
        <taxon>Nelumbonaceae</taxon>
        <taxon>Nelumbo</taxon>
    </lineage>
</organism>
<evidence type="ECO:0000313" key="2">
    <source>
        <dbReference type="Proteomes" id="UP000189703"/>
    </source>
</evidence>
<dbReference type="eggNOG" id="ENOG502S2XK">
    <property type="taxonomic scope" value="Eukaryota"/>
</dbReference>
<dbReference type="OrthoDB" id="118550at2759"/>
<dbReference type="RefSeq" id="XP_010241510.1">
    <property type="nucleotide sequence ID" value="XM_010243208.2"/>
</dbReference>
<dbReference type="InterPro" id="IPR053090">
    <property type="entry name" value="Centromere_KNL-2_homolog"/>
</dbReference>
<dbReference type="Pfam" id="PF09133">
    <property type="entry name" value="SANTA"/>
    <property type="match status" value="1"/>
</dbReference>